<comment type="caution">
    <text evidence="2">The sequence shown here is derived from an EMBL/GenBank/DDBJ whole genome shotgun (WGS) entry which is preliminary data.</text>
</comment>
<feature type="transmembrane region" description="Helical" evidence="1">
    <location>
        <begin position="33"/>
        <end position="51"/>
    </location>
</feature>
<sequence>MTSDTIWQLIRYALLLAFGPLITKGYLSSDEVTTVTGAIGVIFTTAWGVWVKYGTRTTTASHAARIDTPLVDPATGKISTN</sequence>
<evidence type="ECO:0000313" key="3">
    <source>
        <dbReference type="Proteomes" id="UP000035762"/>
    </source>
</evidence>
<keyword evidence="1" id="KW-0812">Transmembrane</keyword>
<keyword evidence="3" id="KW-1185">Reference proteome</keyword>
<dbReference type="RefSeq" id="WP_048756341.1">
    <property type="nucleotide sequence ID" value="NZ_CCAZ020000001.1"/>
</dbReference>
<dbReference type="OrthoDB" id="7478151at2"/>
<dbReference type="Pfam" id="PF23987">
    <property type="entry name" value="Phage_holin_10"/>
    <property type="match status" value="1"/>
</dbReference>
<protein>
    <submittedName>
        <fullName evidence="2">Uncharacterized protein</fullName>
    </submittedName>
</protein>
<dbReference type="Proteomes" id="UP000035762">
    <property type="component" value="Unassembled WGS sequence"/>
</dbReference>
<evidence type="ECO:0000256" key="1">
    <source>
        <dbReference type="SAM" id="Phobius"/>
    </source>
</evidence>
<dbReference type="STRING" id="1035.BN961_01872"/>
<accession>A0A090MQF6</accession>
<dbReference type="InterPro" id="IPR058159">
    <property type="entry name" value="Phage_holin_10"/>
</dbReference>
<dbReference type="AlphaFoldDB" id="A0A090MQF6"/>
<reference evidence="2 3" key="1">
    <citation type="journal article" date="2014" name="Genome Announc.">
        <title>Genome Sequence of Afipia felis Strain 76713, Isolated in Hospital Water Using an Amoeba Co-Culture Procedure.</title>
        <authorList>
            <person name="Benamar S."/>
            <person name="La Scola B."/>
            <person name="Croce O."/>
        </authorList>
    </citation>
    <scope>NUCLEOTIDE SEQUENCE [LARGE SCALE GENOMIC DNA]</scope>
    <source>
        <strain evidence="2 3">76713</strain>
    </source>
</reference>
<proteinExistence type="predicted"/>
<name>A0A090MQF6_AFIFE</name>
<feature type="transmembrane region" description="Helical" evidence="1">
    <location>
        <begin position="9"/>
        <end position="27"/>
    </location>
</feature>
<keyword evidence="1" id="KW-1133">Transmembrane helix</keyword>
<dbReference type="EMBL" id="CCAZ020000001">
    <property type="protein sequence ID" value="CEG08457.1"/>
    <property type="molecule type" value="Genomic_DNA"/>
</dbReference>
<keyword evidence="1" id="KW-0472">Membrane</keyword>
<gene>
    <name evidence="2" type="ORF">BN961_01872</name>
</gene>
<evidence type="ECO:0000313" key="2">
    <source>
        <dbReference type="EMBL" id="CEG08457.1"/>
    </source>
</evidence>
<organism evidence="2 3">
    <name type="scientific">Afipia felis</name>
    <name type="common">Cat scratch disease bacillus</name>
    <dbReference type="NCBI Taxonomy" id="1035"/>
    <lineage>
        <taxon>Bacteria</taxon>
        <taxon>Pseudomonadati</taxon>
        <taxon>Pseudomonadota</taxon>
        <taxon>Alphaproteobacteria</taxon>
        <taxon>Hyphomicrobiales</taxon>
        <taxon>Nitrobacteraceae</taxon>
        <taxon>Afipia</taxon>
    </lineage>
</organism>